<keyword evidence="5" id="KW-1185">Reference proteome</keyword>
<organism evidence="4 5">
    <name type="scientific">Riccia sorocarpa</name>
    <dbReference type="NCBI Taxonomy" id="122646"/>
    <lineage>
        <taxon>Eukaryota</taxon>
        <taxon>Viridiplantae</taxon>
        <taxon>Streptophyta</taxon>
        <taxon>Embryophyta</taxon>
        <taxon>Marchantiophyta</taxon>
        <taxon>Marchantiopsida</taxon>
        <taxon>Marchantiidae</taxon>
        <taxon>Marchantiales</taxon>
        <taxon>Ricciaceae</taxon>
        <taxon>Riccia</taxon>
    </lineage>
</organism>
<evidence type="ECO:0000259" key="3">
    <source>
        <dbReference type="SMART" id="SM00499"/>
    </source>
</evidence>
<reference evidence="4 5" key="1">
    <citation type="submission" date="2024-09" db="EMBL/GenBank/DDBJ databases">
        <title>Chromosome-scale assembly of Riccia sorocarpa.</title>
        <authorList>
            <person name="Paukszto L."/>
        </authorList>
    </citation>
    <scope>NUCLEOTIDE SEQUENCE [LARGE SCALE GENOMIC DNA]</scope>
    <source>
        <strain evidence="4">LP-2024</strain>
        <tissue evidence="4">Aerial parts of the thallus</tissue>
    </source>
</reference>
<name>A0ABD3GSV7_9MARC</name>
<comment type="caution">
    <text evidence="4">The sequence shown here is derived from an EMBL/GenBank/DDBJ whole genome shotgun (WGS) entry which is preliminary data.</text>
</comment>
<feature type="chain" id="PRO_5044831653" description="Bifunctional inhibitor/plant lipid transfer protein/seed storage helical domain-containing protein" evidence="2">
    <location>
        <begin position="25"/>
        <end position="167"/>
    </location>
</feature>
<dbReference type="AlphaFoldDB" id="A0ABD3GSV7"/>
<dbReference type="EMBL" id="JBJQOH010000006">
    <property type="protein sequence ID" value="KAL3682323.1"/>
    <property type="molecule type" value="Genomic_DNA"/>
</dbReference>
<accession>A0ABD3GSV7</accession>
<protein>
    <recommendedName>
        <fullName evidence="3">Bifunctional inhibitor/plant lipid transfer protein/seed storage helical domain-containing protein</fullName>
    </recommendedName>
</protein>
<dbReference type="SMART" id="SM00499">
    <property type="entry name" value="AAI"/>
    <property type="match status" value="1"/>
</dbReference>
<proteinExistence type="predicted"/>
<evidence type="ECO:0000256" key="2">
    <source>
        <dbReference type="SAM" id="SignalP"/>
    </source>
</evidence>
<dbReference type="InterPro" id="IPR036312">
    <property type="entry name" value="Bifun_inhib/LTP/seed_sf"/>
</dbReference>
<gene>
    <name evidence="4" type="ORF">R1sor_000345</name>
</gene>
<keyword evidence="2" id="KW-0732">Signal</keyword>
<sequence length="167" mass="19501">MKKIIVASFILALCLLSFAVAASADKGDDNNDNDHNQDHDQDHDNDHGGDDHDHDNDDRNCRNWNQYDICFAYVKRGYYGSFPKYNSGCCRKIRDANPYCLCYYFRYQRKDCDWKRYKQLCNHCGKDRAKFDCWSANLSCTSGQLLYHGLRRKSEFGIGGRLIVNRE</sequence>
<evidence type="ECO:0000313" key="4">
    <source>
        <dbReference type="EMBL" id="KAL3682323.1"/>
    </source>
</evidence>
<feature type="region of interest" description="Disordered" evidence="1">
    <location>
        <begin position="29"/>
        <end position="54"/>
    </location>
</feature>
<evidence type="ECO:0000313" key="5">
    <source>
        <dbReference type="Proteomes" id="UP001633002"/>
    </source>
</evidence>
<dbReference type="InterPro" id="IPR016140">
    <property type="entry name" value="Bifunc_inhib/LTP/seed_store"/>
</dbReference>
<feature type="signal peptide" evidence="2">
    <location>
        <begin position="1"/>
        <end position="24"/>
    </location>
</feature>
<evidence type="ECO:0000256" key="1">
    <source>
        <dbReference type="SAM" id="MobiDB-lite"/>
    </source>
</evidence>
<feature type="domain" description="Bifunctional inhibitor/plant lipid transfer protein/seed storage helical" evidence="3">
    <location>
        <begin position="61"/>
        <end position="133"/>
    </location>
</feature>
<dbReference type="SUPFAM" id="SSF47699">
    <property type="entry name" value="Bifunctional inhibitor/lipid-transfer protein/seed storage 2S albumin"/>
    <property type="match status" value="1"/>
</dbReference>
<dbReference type="Proteomes" id="UP001633002">
    <property type="component" value="Unassembled WGS sequence"/>
</dbReference>